<accession>A0A564XWL8</accession>
<proteinExistence type="predicted"/>
<dbReference type="Proteomes" id="UP000321570">
    <property type="component" value="Unassembled WGS sequence"/>
</dbReference>
<evidence type="ECO:0000313" key="1">
    <source>
        <dbReference type="EMBL" id="VUZ39380.1"/>
    </source>
</evidence>
<dbReference type="EMBL" id="CABIJS010000013">
    <property type="protein sequence ID" value="VUZ39380.1"/>
    <property type="molecule type" value="Genomic_DNA"/>
</dbReference>
<dbReference type="AlphaFoldDB" id="A0A564XWL8"/>
<reference evidence="1 2" key="1">
    <citation type="submission" date="2019-07" db="EMBL/GenBank/DDBJ databases">
        <authorList>
            <person name="Jastrzebski P J."/>
            <person name="Paukszto L."/>
            <person name="Jastrzebski P J."/>
        </authorList>
    </citation>
    <scope>NUCLEOTIDE SEQUENCE [LARGE SCALE GENOMIC DNA]</scope>
    <source>
        <strain evidence="1 2">WMS-il1</strain>
    </source>
</reference>
<name>A0A564XWL8_HYMDI</name>
<keyword evidence="2" id="KW-1185">Reference proteome</keyword>
<evidence type="ECO:0000313" key="2">
    <source>
        <dbReference type="Proteomes" id="UP000321570"/>
    </source>
</evidence>
<sequence>MKTMEMNSPPRGTEKSIVNALLTHSLGTPECGSDAWHGMMGKIRGMLKHNILLNVFKCLKQQQKIRNIVHQDLRYKACTFSLG</sequence>
<gene>
    <name evidence="1" type="ORF">WMSIL1_LOCUS670</name>
</gene>
<protein>
    <submittedName>
        <fullName evidence="1">Uncharacterized protein</fullName>
    </submittedName>
</protein>
<organism evidence="1 2">
    <name type="scientific">Hymenolepis diminuta</name>
    <name type="common">Rat tapeworm</name>
    <dbReference type="NCBI Taxonomy" id="6216"/>
    <lineage>
        <taxon>Eukaryota</taxon>
        <taxon>Metazoa</taxon>
        <taxon>Spiralia</taxon>
        <taxon>Lophotrochozoa</taxon>
        <taxon>Platyhelminthes</taxon>
        <taxon>Cestoda</taxon>
        <taxon>Eucestoda</taxon>
        <taxon>Cyclophyllidea</taxon>
        <taxon>Hymenolepididae</taxon>
        <taxon>Hymenolepis</taxon>
    </lineage>
</organism>